<dbReference type="InterPro" id="IPR023415">
    <property type="entry name" value="LDLR_class-A_CS"/>
</dbReference>
<dbReference type="STRING" id="188477.A0A433U8N1"/>
<dbReference type="InterPro" id="IPR052065">
    <property type="entry name" value="Compl_asym_regulator"/>
</dbReference>
<dbReference type="InterPro" id="IPR000884">
    <property type="entry name" value="TSP1_rpt"/>
</dbReference>
<feature type="disulfide bond" evidence="4">
    <location>
        <begin position="199"/>
        <end position="214"/>
    </location>
</feature>
<dbReference type="EMBL" id="RQTK01000038">
    <property type="protein sequence ID" value="RUS90173.1"/>
    <property type="molecule type" value="Genomic_DNA"/>
</dbReference>
<dbReference type="Pfam" id="PF00057">
    <property type="entry name" value="Ldl_recept_a"/>
    <property type="match status" value="1"/>
</dbReference>
<dbReference type="OrthoDB" id="6051778at2759"/>
<sequence length="260" mass="28957">MILDLDSIWIRIFITRNAALMEPCRSNPAFAAFLLIFTAATICSVSGNEENKNKNGGYWTEWSEVSECSATCGSGTRRISRTYIPGPDDPTYEEPYMAYKTFTCNNVAFPLCPSNGVWSGWGPWSECTNGCGGGERKRRRTCSKDPAGKDCEGDNFDEEKCNKEPCPRLPAHFDMSQCLPDKNFTCASGKMCIPAAHKCDSTVQCHDGTDEMGCPPKPRWGNVRYDLRDGAPTLPQQVLLLGLVMQSITCFILTRTVWHY</sequence>
<evidence type="ECO:0000256" key="1">
    <source>
        <dbReference type="ARBA" id="ARBA00022536"/>
    </source>
</evidence>
<protein>
    <submittedName>
        <fullName evidence="5">Uncharacterized protein</fullName>
    </submittedName>
</protein>
<evidence type="ECO:0000256" key="3">
    <source>
        <dbReference type="ARBA" id="ARBA00023157"/>
    </source>
</evidence>
<dbReference type="FunFam" id="2.20.100.10:FF:000001">
    <property type="entry name" value="semaphorin-5A isoform X1"/>
    <property type="match status" value="1"/>
</dbReference>
<gene>
    <name evidence="5" type="ORF">EGW08_002052</name>
</gene>
<dbReference type="InterPro" id="IPR002172">
    <property type="entry name" value="LDrepeatLR_classA_rpt"/>
</dbReference>
<reference evidence="5 6" key="1">
    <citation type="submission" date="2019-01" db="EMBL/GenBank/DDBJ databases">
        <title>A draft genome assembly of the solar-powered sea slug Elysia chlorotica.</title>
        <authorList>
            <person name="Cai H."/>
            <person name="Li Q."/>
            <person name="Fang X."/>
            <person name="Li J."/>
            <person name="Curtis N.E."/>
            <person name="Altenburger A."/>
            <person name="Shibata T."/>
            <person name="Feng M."/>
            <person name="Maeda T."/>
            <person name="Schwartz J.A."/>
            <person name="Shigenobu S."/>
            <person name="Lundholm N."/>
            <person name="Nishiyama T."/>
            <person name="Yang H."/>
            <person name="Hasebe M."/>
            <person name="Li S."/>
            <person name="Pierce S.K."/>
            <person name="Wang J."/>
        </authorList>
    </citation>
    <scope>NUCLEOTIDE SEQUENCE [LARGE SCALE GENOMIC DNA]</scope>
    <source>
        <strain evidence="5">EC2010</strain>
        <tissue evidence="5">Whole organism of an adult</tissue>
    </source>
</reference>
<dbReference type="PROSITE" id="PS50092">
    <property type="entry name" value="TSP1"/>
    <property type="match status" value="2"/>
</dbReference>
<evidence type="ECO:0000313" key="5">
    <source>
        <dbReference type="EMBL" id="RUS90173.1"/>
    </source>
</evidence>
<comment type="caution">
    <text evidence="4">Lacks conserved residue(s) required for the propagation of feature annotation.</text>
</comment>
<dbReference type="SMART" id="SM00209">
    <property type="entry name" value="TSP1"/>
    <property type="match status" value="2"/>
</dbReference>
<dbReference type="SUPFAM" id="SSF57424">
    <property type="entry name" value="LDL receptor-like module"/>
    <property type="match status" value="1"/>
</dbReference>
<keyword evidence="2" id="KW-0677">Repeat</keyword>
<dbReference type="SMART" id="SM00192">
    <property type="entry name" value="LDLa"/>
    <property type="match status" value="1"/>
</dbReference>
<evidence type="ECO:0000313" key="6">
    <source>
        <dbReference type="Proteomes" id="UP000271974"/>
    </source>
</evidence>
<dbReference type="Proteomes" id="UP000271974">
    <property type="component" value="Unassembled WGS sequence"/>
</dbReference>
<evidence type="ECO:0000256" key="4">
    <source>
        <dbReference type="PROSITE-ProRule" id="PRU00124"/>
    </source>
</evidence>
<dbReference type="AlphaFoldDB" id="A0A433U8N1"/>
<dbReference type="PROSITE" id="PS50068">
    <property type="entry name" value="LDLRA_2"/>
    <property type="match status" value="1"/>
</dbReference>
<name>A0A433U8N1_ELYCH</name>
<proteinExistence type="predicted"/>
<evidence type="ECO:0000256" key="2">
    <source>
        <dbReference type="ARBA" id="ARBA00022737"/>
    </source>
</evidence>
<organism evidence="5 6">
    <name type="scientific">Elysia chlorotica</name>
    <name type="common">Eastern emerald elysia</name>
    <name type="synonym">Sea slug</name>
    <dbReference type="NCBI Taxonomy" id="188477"/>
    <lineage>
        <taxon>Eukaryota</taxon>
        <taxon>Metazoa</taxon>
        <taxon>Spiralia</taxon>
        <taxon>Lophotrochozoa</taxon>
        <taxon>Mollusca</taxon>
        <taxon>Gastropoda</taxon>
        <taxon>Heterobranchia</taxon>
        <taxon>Euthyneura</taxon>
        <taxon>Panpulmonata</taxon>
        <taxon>Sacoglossa</taxon>
        <taxon>Placobranchoidea</taxon>
        <taxon>Plakobranchidae</taxon>
        <taxon>Elysia</taxon>
    </lineage>
</organism>
<dbReference type="PANTHER" id="PTHR22906">
    <property type="entry name" value="PROPERDIN"/>
    <property type="match status" value="1"/>
</dbReference>
<dbReference type="InterPro" id="IPR036383">
    <property type="entry name" value="TSP1_rpt_sf"/>
</dbReference>
<dbReference type="Gene3D" id="4.10.400.10">
    <property type="entry name" value="Low-density Lipoprotein Receptor"/>
    <property type="match status" value="1"/>
</dbReference>
<dbReference type="SUPFAM" id="SSF82895">
    <property type="entry name" value="TSP-1 type 1 repeat"/>
    <property type="match status" value="2"/>
</dbReference>
<keyword evidence="1" id="KW-0245">EGF-like domain</keyword>
<dbReference type="InterPro" id="IPR036055">
    <property type="entry name" value="LDL_receptor-like_sf"/>
</dbReference>
<accession>A0A433U8N1</accession>
<comment type="caution">
    <text evidence="5">The sequence shown here is derived from an EMBL/GenBank/DDBJ whole genome shotgun (WGS) entry which is preliminary data.</text>
</comment>
<dbReference type="Pfam" id="PF00090">
    <property type="entry name" value="TSP_1"/>
    <property type="match status" value="2"/>
</dbReference>
<dbReference type="Gene3D" id="2.20.100.10">
    <property type="entry name" value="Thrombospondin type-1 (TSP1) repeat"/>
    <property type="match status" value="2"/>
</dbReference>
<dbReference type="CDD" id="cd00112">
    <property type="entry name" value="LDLa"/>
    <property type="match status" value="1"/>
</dbReference>
<keyword evidence="6" id="KW-1185">Reference proteome</keyword>
<dbReference type="PROSITE" id="PS01209">
    <property type="entry name" value="LDLRA_1"/>
    <property type="match status" value="1"/>
</dbReference>
<keyword evidence="3 4" id="KW-1015">Disulfide bond</keyword>